<dbReference type="PROSITE" id="PS51831">
    <property type="entry name" value="HD"/>
    <property type="match status" value="1"/>
</dbReference>
<dbReference type="PANTHER" id="PTHR43155:SF2">
    <property type="entry name" value="CYCLIC DI-GMP PHOSPHODIESTERASE PA4108"/>
    <property type="match status" value="1"/>
</dbReference>
<proteinExistence type="predicted"/>
<dbReference type="EMBL" id="FQUW01000008">
    <property type="protein sequence ID" value="SHE72553.1"/>
    <property type="molecule type" value="Genomic_DNA"/>
</dbReference>
<evidence type="ECO:0000313" key="4">
    <source>
        <dbReference type="Proteomes" id="UP000184196"/>
    </source>
</evidence>
<dbReference type="PROSITE" id="PS51832">
    <property type="entry name" value="HD_GYP"/>
    <property type="match status" value="1"/>
</dbReference>
<dbReference type="Gene3D" id="1.10.3210.10">
    <property type="entry name" value="Hypothetical protein af1432"/>
    <property type="match status" value="1"/>
</dbReference>
<dbReference type="InterPro" id="IPR006674">
    <property type="entry name" value="HD_domain"/>
</dbReference>
<dbReference type="SMART" id="SM00471">
    <property type="entry name" value="HDc"/>
    <property type="match status" value="1"/>
</dbReference>
<protein>
    <submittedName>
        <fullName evidence="3">HDIG domain-containing protein</fullName>
    </submittedName>
</protein>
<dbReference type="CDD" id="cd00077">
    <property type="entry name" value="HDc"/>
    <property type="match status" value="1"/>
</dbReference>
<dbReference type="Pfam" id="PF13487">
    <property type="entry name" value="HD_5"/>
    <property type="match status" value="1"/>
</dbReference>
<dbReference type="InterPro" id="IPR006675">
    <property type="entry name" value="HDIG_dom"/>
</dbReference>
<feature type="domain" description="HD" evidence="1">
    <location>
        <begin position="58"/>
        <end position="180"/>
    </location>
</feature>
<dbReference type="NCBIfam" id="TIGR00277">
    <property type="entry name" value="HDIG"/>
    <property type="match status" value="1"/>
</dbReference>
<dbReference type="InterPro" id="IPR003607">
    <property type="entry name" value="HD/PDEase_dom"/>
</dbReference>
<evidence type="ECO:0000259" key="2">
    <source>
        <dbReference type="PROSITE" id="PS51832"/>
    </source>
</evidence>
<dbReference type="InterPro" id="IPR037522">
    <property type="entry name" value="HD_GYP_dom"/>
</dbReference>
<evidence type="ECO:0000313" key="3">
    <source>
        <dbReference type="EMBL" id="SHE72553.1"/>
    </source>
</evidence>
<reference evidence="4" key="1">
    <citation type="submission" date="2016-11" db="EMBL/GenBank/DDBJ databases">
        <authorList>
            <person name="Varghese N."/>
            <person name="Submissions S."/>
        </authorList>
    </citation>
    <scope>NUCLEOTIDE SEQUENCE [LARGE SCALE GENOMIC DNA]</scope>
    <source>
        <strain evidence="4">DSM 11792</strain>
    </source>
</reference>
<name>A0A1M4VUP8_9FIRM</name>
<evidence type="ECO:0000259" key="1">
    <source>
        <dbReference type="PROSITE" id="PS51831"/>
    </source>
</evidence>
<organism evidence="3 4">
    <name type="scientific">Desulfofundulus australicus DSM 11792</name>
    <dbReference type="NCBI Taxonomy" id="1121425"/>
    <lineage>
        <taxon>Bacteria</taxon>
        <taxon>Bacillati</taxon>
        <taxon>Bacillota</taxon>
        <taxon>Clostridia</taxon>
        <taxon>Eubacteriales</taxon>
        <taxon>Peptococcaceae</taxon>
        <taxon>Desulfofundulus</taxon>
    </lineage>
</organism>
<dbReference type="PANTHER" id="PTHR43155">
    <property type="entry name" value="CYCLIC DI-GMP PHOSPHODIESTERASE PA4108-RELATED"/>
    <property type="match status" value="1"/>
</dbReference>
<keyword evidence="4" id="KW-1185">Reference proteome</keyword>
<accession>A0A1M4VUP8</accession>
<gene>
    <name evidence="3" type="ORF">SAMN02745218_00742</name>
</gene>
<feature type="domain" description="HD-GYP" evidence="2">
    <location>
        <begin position="36"/>
        <end position="231"/>
    </location>
</feature>
<sequence>MTAGLQGRKVATGKCFSPVAFVLPEQSVEKIFWGDSVGSMAHVVGALYRMLEARLKVVWLHSGRVASLAALLADWLGMGEEEQKIIYTAGLLHDIGKMGVPGGILFKPGRLTGEEWEEMKNHPVYSFNVLSPIPEMGTVSRLVLYHHERYDGRGYPAGLKGEEIPLGARILAVADSYDAMTSHRVYRPAKSGFEALQELYRCAGTQFDPHVVEVFCRQAARGGVECSLRQPDLRALTIALSPEKAGSKGRDLKG</sequence>
<dbReference type="SUPFAM" id="SSF109604">
    <property type="entry name" value="HD-domain/PDEase-like"/>
    <property type="match status" value="1"/>
</dbReference>
<dbReference type="AlphaFoldDB" id="A0A1M4VUP8"/>
<dbReference type="Proteomes" id="UP000184196">
    <property type="component" value="Unassembled WGS sequence"/>
</dbReference>